<dbReference type="NCBIfam" id="TIGR03400">
    <property type="entry name" value="18S_RNA_Rcl1p"/>
    <property type="match status" value="1"/>
</dbReference>
<keyword evidence="7" id="KW-1185">Reference proteome</keyword>
<feature type="domain" description="RNA 3'-terminal phosphate cyclase insert" evidence="6">
    <location>
        <begin position="112"/>
        <end position="216"/>
    </location>
</feature>
<evidence type="ECO:0000313" key="8">
    <source>
        <dbReference type="RefSeq" id="XP_032829269.1"/>
    </source>
</evidence>
<organism evidence="7 8">
    <name type="scientific">Petromyzon marinus</name>
    <name type="common">Sea lamprey</name>
    <dbReference type="NCBI Taxonomy" id="7757"/>
    <lineage>
        <taxon>Eukaryota</taxon>
        <taxon>Metazoa</taxon>
        <taxon>Chordata</taxon>
        <taxon>Craniata</taxon>
        <taxon>Vertebrata</taxon>
        <taxon>Cyclostomata</taxon>
        <taxon>Hyperoartia</taxon>
        <taxon>Petromyzontiformes</taxon>
        <taxon>Petromyzontidae</taxon>
        <taxon>Petromyzon</taxon>
    </lineage>
</organism>
<dbReference type="InterPro" id="IPR016443">
    <property type="entry name" value="RNA3'_term_phos_cyc_type_2"/>
</dbReference>
<dbReference type="InterPro" id="IPR013791">
    <property type="entry name" value="RNA3'-term_phos_cycl_insert"/>
</dbReference>
<evidence type="ECO:0000256" key="2">
    <source>
        <dbReference type="ARBA" id="ARBA00007089"/>
    </source>
</evidence>
<sequence length="303" mass="32465">MLRFHPGLLWGGPVEHECPASRSVGYFLEALLCLAPFCKTPLRASLAGATSGTHDPSVDVIKATALPLLRRFGIGEVGLDLQVLRRGMAPGGGGLVLFCCPVRRHLKPLQLTQPGKIKRIRGVAFGTRVSPQVSNRLVEAARGVLNRFLPDIYIHTDHRKGAQAGRSPGFGISLVAETTEGCFLSAESTSTPGGEGPPSIPEDLGRDCARLLLEEIYRGGCVDSTNQSLALLFMALGQQDVSKLLLGPLSPHTVGFLRHLRDYFSVTFKLEPRTAEEGDKKGGDKVLLTCVGIGFSNLSKTVS</sequence>
<evidence type="ECO:0000259" key="6">
    <source>
        <dbReference type="Pfam" id="PF05189"/>
    </source>
</evidence>
<gene>
    <name evidence="8" type="primary">RCL1</name>
</gene>
<dbReference type="GO" id="GO:0004521">
    <property type="term" value="F:RNA endonuclease activity"/>
    <property type="evidence" value="ECO:0007669"/>
    <property type="project" value="TreeGrafter"/>
</dbReference>
<feature type="domain" description="RNA 3'-terminal phosphate cyclase" evidence="5">
    <location>
        <begin position="2"/>
        <end position="269"/>
    </location>
</feature>
<dbReference type="AlphaFoldDB" id="A0AAJ7U3Y9"/>
<dbReference type="PANTHER" id="PTHR11096">
    <property type="entry name" value="RNA 3' TERMINAL PHOSPHATE CYCLASE"/>
    <property type="match status" value="1"/>
</dbReference>
<dbReference type="InterPro" id="IPR020719">
    <property type="entry name" value="RNA3'_term_phos_cycl-like_CS"/>
</dbReference>
<dbReference type="GO" id="GO:0000479">
    <property type="term" value="P:endonucleolytic cleavage of tricistronic rRNA transcript (SSU-rRNA, 5.8S rRNA, LSU-rRNA)"/>
    <property type="evidence" value="ECO:0007669"/>
    <property type="project" value="TreeGrafter"/>
</dbReference>
<evidence type="ECO:0000256" key="1">
    <source>
        <dbReference type="ARBA" id="ARBA00004604"/>
    </source>
</evidence>
<dbReference type="SUPFAM" id="SSF55205">
    <property type="entry name" value="EPT/RTPC-like"/>
    <property type="match status" value="1"/>
</dbReference>
<evidence type="ECO:0000256" key="4">
    <source>
        <dbReference type="ARBA" id="ARBA00023242"/>
    </source>
</evidence>
<protein>
    <submittedName>
        <fullName evidence="8">RNA 3'-terminal phosphate cyclase-like protein isoform X2</fullName>
    </submittedName>
</protein>
<proteinExistence type="inferred from homology"/>
<comment type="similarity">
    <text evidence="2">Belongs to the RNA 3'-terminal cyclase family. Type 2 subfamily.</text>
</comment>
<dbReference type="Pfam" id="PF05189">
    <property type="entry name" value="RTC_insert"/>
    <property type="match status" value="1"/>
</dbReference>
<dbReference type="InterPro" id="IPR013792">
    <property type="entry name" value="RNA3'P_cycl/enolpyr_Trfase_a/b"/>
</dbReference>
<evidence type="ECO:0000313" key="7">
    <source>
        <dbReference type="Proteomes" id="UP001318040"/>
    </source>
</evidence>
<comment type="subcellular location">
    <subcellularLocation>
        <location evidence="1">Nucleus</location>
        <location evidence="1">Nucleolus</location>
    </subcellularLocation>
</comment>
<keyword evidence="4" id="KW-0539">Nucleus</keyword>
<evidence type="ECO:0000256" key="3">
    <source>
        <dbReference type="ARBA" id="ARBA00022517"/>
    </source>
</evidence>
<dbReference type="PROSITE" id="PS01287">
    <property type="entry name" value="RTC"/>
    <property type="match status" value="1"/>
</dbReference>
<dbReference type="Pfam" id="PF01137">
    <property type="entry name" value="RTC"/>
    <property type="match status" value="1"/>
</dbReference>
<dbReference type="Gene3D" id="3.65.10.20">
    <property type="entry name" value="RNA 3'-terminal phosphate cyclase domain"/>
    <property type="match status" value="2"/>
</dbReference>
<dbReference type="InterPro" id="IPR023797">
    <property type="entry name" value="RNA3'_phos_cyclase_dom"/>
</dbReference>
<accession>A0AAJ7U3Y9</accession>
<dbReference type="InterPro" id="IPR000228">
    <property type="entry name" value="RNA3'_term_phos_cyc"/>
</dbReference>
<dbReference type="GO" id="GO:0005730">
    <property type="term" value="C:nucleolus"/>
    <property type="evidence" value="ECO:0007669"/>
    <property type="project" value="UniProtKB-SubCell"/>
</dbReference>
<keyword evidence="3" id="KW-0690">Ribosome biogenesis</keyword>
<dbReference type="RefSeq" id="XP_032829269.1">
    <property type="nucleotide sequence ID" value="XM_032973378.1"/>
</dbReference>
<evidence type="ECO:0000259" key="5">
    <source>
        <dbReference type="Pfam" id="PF01137"/>
    </source>
</evidence>
<name>A0AAJ7U3Y9_PETMA</name>
<dbReference type="CTD" id="10171"/>
<dbReference type="PANTHER" id="PTHR11096:SF1">
    <property type="entry name" value="RNA 3'-TERMINAL PHOSPHATE CYCLASE-LIKE PROTEIN"/>
    <property type="match status" value="1"/>
</dbReference>
<reference evidence="8" key="1">
    <citation type="submission" date="2025-08" db="UniProtKB">
        <authorList>
            <consortium name="RefSeq"/>
        </authorList>
    </citation>
    <scope>IDENTIFICATION</scope>
    <source>
        <tissue evidence="8">Sperm</tissue>
    </source>
</reference>
<dbReference type="InterPro" id="IPR037136">
    <property type="entry name" value="RNA3'_phos_cyclase_dom_sf"/>
</dbReference>
<dbReference type="Proteomes" id="UP001318040">
    <property type="component" value="Chromosome 51"/>
</dbReference>
<dbReference type="GeneID" id="116953297"/>